<dbReference type="PANTHER" id="PTHR21650:SF2">
    <property type="entry name" value="KINETOCHORE PROTEIN NUF2"/>
    <property type="match status" value="1"/>
</dbReference>
<reference evidence="14" key="1">
    <citation type="submission" date="2021-04" db="EMBL/GenBank/DDBJ databases">
        <authorList>
            <consortium name="Molecular Ecology Group"/>
        </authorList>
    </citation>
    <scope>NUCLEOTIDE SEQUENCE</scope>
</reference>
<keyword evidence="9" id="KW-0539">Nucleus</keyword>
<dbReference type="GO" id="GO:0005634">
    <property type="term" value="C:nucleus"/>
    <property type="evidence" value="ECO:0007669"/>
    <property type="project" value="UniProtKB-SubCell"/>
</dbReference>
<dbReference type="Proteomes" id="UP000678393">
    <property type="component" value="Unassembled WGS sequence"/>
</dbReference>
<feature type="coiled-coil region" evidence="12">
    <location>
        <begin position="161"/>
        <end position="276"/>
    </location>
</feature>
<keyword evidence="4" id="KW-0158">Chromosome</keyword>
<evidence type="ECO:0000259" key="13">
    <source>
        <dbReference type="Pfam" id="PF03800"/>
    </source>
</evidence>
<evidence type="ECO:0000256" key="11">
    <source>
        <dbReference type="ARBA" id="ARBA00023328"/>
    </source>
</evidence>
<accession>A0A8S3Z0H9</accession>
<name>A0A8S3Z0H9_9EUPU</name>
<dbReference type="OrthoDB" id="8194677at2759"/>
<gene>
    <name evidence="14" type="ORF">CUNI_LOCUS5664</name>
</gene>
<evidence type="ECO:0000256" key="8">
    <source>
        <dbReference type="ARBA" id="ARBA00023054"/>
    </source>
</evidence>
<evidence type="ECO:0000256" key="12">
    <source>
        <dbReference type="SAM" id="Coils"/>
    </source>
</evidence>
<dbReference type="PANTHER" id="PTHR21650">
    <property type="entry name" value="MEMBRALIN/KINETOCHORE PROTEIN NUF2"/>
    <property type="match status" value="1"/>
</dbReference>
<dbReference type="Gene3D" id="1.10.418.60">
    <property type="entry name" value="Ncd80 complex, Nuf2 subunit"/>
    <property type="match status" value="1"/>
</dbReference>
<dbReference type="GO" id="GO:0051315">
    <property type="term" value="P:attachment of mitotic spindle microtubules to kinetochore"/>
    <property type="evidence" value="ECO:0007669"/>
    <property type="project" value="TreeGrafter"/>
</dbReference>
<evidence type="ECO:0000313" key="15">
    <source>
        <dbReference type="Proteomes" id="UP000678393"/>
    </source>
</evidence>
<evidence type="ECO:0000256" key="5">
    <source>
        <dbReference type="ARBA" id="ARBA00022618"/>
    </source>
</evidence>
<evidence type="ECO:0000256" key="9">
    <source>
        <dbReference type="ARBA" id="ARBA00023242"/>
    </source>
</evidence>
<comment type="caution">
    <text evidence="14">The sequence shown here is derived from an EMBL/GenBank/DDBJ whole genome shotgun (WGS) entry which is preliminary data.</text>
</comment>
<dbReference type="InterPro" id="IPR038275">
    <property type="entry name" value="Nuf2_N_sf"/>
</dbReference>
<dbReference type="AlphaFoldDB" id="A0A8S3Z0H9"/>
<evidence type="ECO:0000256" key="4">
    <source>
        <dbReference type="ARBA" id="ARBA00022454"/>
    </source>
</evidence>
<evidence type="ECO:0000256" key="7">
    <source>
        <dbReference type="ARBA" id="ARBA00022838"/>
    </source>
</evidence>
<dbReference type="GO" id="GO:0045132">
    <property type="term" value="P:meiotic chromosome segregation"/>
    <property type="evidence" value="ECO:0007669"/>
    <property type="project" value="TreeGrafter"/>
</dbReference>
<protein>
    <recommendedName>
        <fullName evidence="13">Kinetochore protein Nuf2 N-terminal domain-containing protein</fullName>
    </recommendedName>
</protein>
<comment type="subcellular location">
    <subcellularLocation>
        <location evidence="2">Chromosome</location>
        <location evidence="2">Centromere</location>
        <location evidence="2">Kinetochore</location>
    </subcellularLocation>
    <subcellularLocation>
        <location evidence="1">Nucleus</location>
    </subcellularLocation>
</comment>
<evidence type="ECO:0000313" key="14">
    <source>
        <dbReference type="EMBL" id="CAG5120106.1"/>
    </source>
</evidence>
<keyword evidence="8 12" id="KW-0175">Coiled coil</keyword>
<dbReference type="GO" id="GO:0031262">
    <property type="term" value="C:Ndc80 complex"/>
    <property type="evidence" value="ECO:0007669"/>
    <property type="project" value="InterPro"/>
</dbReference>
<dbReference type="EMBL" id="CAJHNH020000834">
    <property type="protein sequence ID" value="CAG5120106.1"/>
    <property type="molecule type" value="Genomic_DNA"/>
</dbReference>
<dbReference type="GO" id="GO:0051301">
    <property type="term" value="P:cell division"/>
    <property type="evidence" value="ECO:0007669"/>
    <property type="project" value="UniProtKB-KW"/>
</dbReference>
<keyword evidence="6" id="KW-0498">Mitosis</keyword>
<evidence type="ECO:0000256" key="1">
    <source>
        <dbReference type="ARBA" id="ARBA00004123"/>
    </source>
</evidence>
<proteinExistence type="inferred from homology"/>
<organism evidence="14 15">
    <name type="scientific">Candidula unifasciata</name>
    <dbReference type="NCBI Taxonomy" id="100452"/>
    <lineage>
        <taxon>Eukaryota</taxon>
        <taxon>Metazoa</taxon>
        <taxon>Spiralia</taxon>
        <taxon>Lophotrochozoa</taxon>
        <taxon>Mollusca</taxon>
        <taxon>Gastropoda</taxon>
        <taxon>Heterobranchia</taxon>
        <taxon>Euthyneura</taxon>
        <taxon>Panpulmonata</taxon>
        <taxon>Eupulmonata</taxon>
        <taxon>Stylommatophora</taxon>
        <taxon>Helicina</taxon>
        <taxon>Helicoidea</taxon>
        <taxon>Geomitridae</taxon>
        <taxon>Candidula</taxon>
    </lineage>
</organism>
<comment type="similarity">
    <text evidence="3">Belongs to the NUF2 family.</text>
</comment>
<sequence length="448" mass="52442">MSFESPVLPIPEILDCLRESDIIISEHDFKDPNARKWHEVYSRIFEIMALRPIEQAIQSLFKLEKTEAEYPELFEEGFAQMAFTICLRTVLGRFGFQGFCIRDVIQPAPKRLQKIVSVFINSARHVEHRRQVAQEIFDRIQTRRNTCEAVFNQNKKLKTYLAGANETRQQREAELHKLQAEFESEQQTCFELNKVQEEERRTIEEYKLRLAEVEAEKENLKQQLATVTHEVEKISGKIVQSPKRFRKDLERHKNKVEELKTELAKKEQSLSENRLLLEQTANKLTIAEKAVKLTKEVASDRDKKSEIIADIQRQAEALHEQKELYNKYCMQEEDVAEKLRVREEQKQKLTSQIDVRDHAIYQQITDHRQHQDKRKQIVQKLETEATQGGLATVACYKELSNLERIVEEKKADHQREIADAVAEALTVMEMVHGQFASLKSTLLEDEDE</sequence>
<evidence type="ECO:0000256" key="3">
    <source>
        <dbReference type="ARBA" id="ARBA00005498"/>
    </source>
</evidence>
<dbReference type="GO" id="GO:0051383">
    <property type="term" value="P:kinetochore organization"/>
    <property type="evidence" value="ECO:0007669"/>
    <property type="project" value="TreeGrafter"/>
</dbReference>
<evidence type="ECO:0000256" key="10">
    <source>
        <dbReference type="ARBA" id="ARBA00023306"/>
    </source>
</evidence>
<dbReference type="InterPro" id="IPR005549">
    <property type="entry name" value="Kinetochore_Nuf2_N"/>
</dbReference>
<dbReference type="GO" id="GO:0044877">
    <property type="term" value="F:protein-containing complex binding"/>
    <property type="evidence" value="ECO:0007669"/>
    <property type="project" value="TreeGrafter"/>
</dbReference>
<keyword evidence="5" id="KW-0132">Cell division</keyword>
<keyword evidence="15" id="KW-1185">Reference proteome</keyword>
<keyword evidence="7" id="KW-0995">Kinetochore</keyword>
<feature type="domain" description="Kinetochore protein Nuf2 N-terminal" evidence="13">
    <location>
        <begin position="3"/>
        <end position="140"/>
    </location>
</feature>
<keyword evidence="11" id="KW-0137">Centromere</keyword>
<evidence type="ECO:0000256" key="6">
    <source>
        <dbReference type="ARBA" id="ARBA00022776"/>
    </source>
</evidence>
<evidence type="ECO:0000256" key="2">
    <source>
        <dbReference type="ARBA" id="ARBA00004629"/>
    </source>
</evidence>
<keyword evidence="10" id="KW-0131">Cell cycle</keyword>
<dbReference type="GO" id="GO:0007052">
    <property type="term" value="P:mitotic spindle organization"/>
    <property type="evidence" value="ECO:0007669"/>
    <property type="project" value="TreeGrafter"/>
</dbReference>
<dbReference type="Pfam" id="PF03800">
    <property type="entry name" value="Nuf2"/>
    <property type="match status" value="1"/>
</dbReference>